<feature type="transmembrane region" description="Helical" evidence="1">
    <location>
        <begin position="128"/>
        <end position="149"/>
    </location>
</feature>
<evidence type="ECO:0000313" key="3">
    <source>
        <dbReference type="Proteomes" id="UP000271631"/>
    </source>
</evidence>
<feature type="transmembrane region" description="Helical" evidence="1">
    <location>
        <begin position="371"/>
        <end position="388"/>
    </location>
</feature>
<keyword evidence="1" id="KW-0472">Membrane</keyword>
<feature type="transmembrane region" description="Helical" evidence="1">
    <location>
        <begin position="102"/>
        <end position="122"/>
    </location>
</feature>
<gene>
    <name evidence="2" type="ORF">ALP13_01907</name>
</gene>
<proteinExistence type="predicted"/>
<sequence>MAFNPASSADARSSMISFDTSTAVTWVAISLMLVETFSGALRFYFDQAGISPLLYLPKAACILLFILELRTFKAGRPFWAFMVVWLISGLLAMLHRASIHNLAFSLFALSPLLFGLVCGKHLLHRRTLLQWAIGFCLLASLLGVALDTLTSVPWKGYSYTLGETELSANTTWSDDQVDRIAGFARVSNVLSIMIAFYALYLLMFLRSRLLRVLLSVVALYAIVLTTSKAPAAAFALTIGLLLIQRMSWTCRTLCVLVVCIGLLLPTLGLILSPDAHTVSSGGSLASLYDRLINTWPTLIDAMSREGWMISGAGFGMVGSTMAIFPVQGSGVFLGMDSSALYLWAMLGVVGLLLYGLQIPLLFRLLDDPTRVGRMLLAISFCWCLISWTTDMFEVAVANLFVGLAIGYAIARSEAVASQGHSPALQLITHAEPR</sequence>
<comment type="caution">
    <text evidence="2">The sequence shown here is derived from an EMBL/GenBank/DDBJ whole genome shotgun (WGS) entry which is preliminary data.</text>
</comment>
<dbReference type="EMBL" id="RBUQ01000100">
    <property type="protein sequence ID" value="RMV39790.1"/>
    <property type="molecule type" value="Genomic_DNA"/>
</dbReference>
<dbReference type="RefSeq" id="WP_054069026.1">
    <property type="nucleotide sequence ID" value="NZ_JAEVFP010000020.1"/>
</dbReference>
<accession>A0A0N0X0J6</accession>
<feature type="transmembrane region" description="Helical" evidence="1">
    <location>
        <begin position="23"/>
        <end position="45"/>
    </location>
</feature>
<feature type="transmembrane region" description="Helical" evidence="1">
    <location>
        <begin position="340"/>
        <end position="362"/>
    </location>
</feature>
<evidence type="ECO:0000256" key="1">
    <source>
        <dbReference type="SAM" id="Phobius"/>
    </source>
</evidence>
<name>A0A0N0X0J6_PSEYM</name>
<protein>
    <submittedName>
        <fullName evidence="2">Membrane protein</fullName>
    </submittedName>
</protein>
<feature type="transmembrane region" description="Helical" evidence="1">
    <location>
        <begin position="78"/>
        <end position="95"/>
    </location>
</feature>
<dbReference type="Proteomes" id="UP000271631">
    <property type="component" value="Unassembled WGS sequence"/>
</dbReference>
<feature type="transmembrane region" description="Helical" evidence="1">
    <location>
        <begin position="186"/>
        <end position="205"/>
    </location>
</feature>
<organism evidence="2 3">
    <name type="scientific">Pseudomonas syringae pv. maculicola</name>
    <dbReference type="NCBI Taxonomy" id="59511"/>
    <lineage>
        <taxon>Bacteria</taxon>
        <taxon>Pseudomonadati</taxon>
        <taxon>Pseudomonadota</taxon>
        <taxon>Gammaproteobacteria</taxon>
        <taxon>Pseudomonadales</taxon>
        <taxon>Pseudomonadaceae</taxon>
        <taxon>Pseudomonas</taxon>
    </lineage>
</organism>
<reference evidence="2 3" key="1">
    <citation type="submission" date="2018-08" db="EMBL/GenBank/DDBJ databases">
        <title>Recombination of ecologically and evolutionarily significant loci maintains genetic cohesion in the Pseudomonas syringae species complex.</title>
        <authorList>
            <person name="Dillon M."/>
            <person name="Thakur S."/>
            <person name="Almeida R.N.D."/>
            <person name="Weir B.S."/>
            <person name="Guttman D.S."/>
        </authorList>
    </citation>
    <scope>NUCLEOTIDE SEQUENCE [LARGE SCALE GENOMIC DNA]</scope>
    <source>
        <strain evidence="2 3">ICMP 11281</strain>
    </source>
</reference>
<dbReference type="AlphaFoldDB" id="A0A0N0X0J6"/>
<keyword evidence="1" id="KW-1133">Transmembrane helix</keyword>
<feature type="transmembrane region" description="Helical" evidence="1">
    <location>
        <begin position="217"/>
        <end position="243"/>
    </location>
</feature>
<keyword evidence="1" id="KW-0812">Transmembrane</keyword>
<evidence type="ECO:0000313" key="2">
    <source>
        <dbReference type="EMBL" id="RMV39790.1"/>
    </source>
</evidence>
<feature type="transmembrane region" description="Helical" evidence="1">
    <location>
        <begin position="250"/>
        <end position="271"/>
    </location>
</feature>
<feature type="transmembrane region" description="Helical" evidence="1">
    <location>
        <begin position="52"/>
        <end position="72"/>
    </location>
</feature>